<dbReference type="Pfam" id="PF00994">
    <property type="entry name" value="MoCF_biosynth"/>
    <property type="match status" value="1"/>
</dbReference>
<dbReference type="InterPro" id="IPR005110">
    <property type="entry name" value="MoeA_linker/N"/>
</dbReference>
<dbReference type="InterPro" id="IPR036688">
    <property type="entry name" value="MoeA_C_domain_IV_sf"/>
</dbReference>
<sequence length="502" mass="51116">MTGREVETDLLAAYPYLLPQASTPPSPPEPDRPFDYEAADEEREPAVTRGPRPDQSFDRVLDDAFGLVGGPAEVSRSRNATRGAFGDLETSDAAAPPPATHTGELGWPEARAVAARAGARPLGTVERDAADALGAVLAAPLAAATHLPAFDTSAMDGWAVSGPGPWRLRTPDEGEGLAGRPAAAGLEDGEAVRIATGAPVPGGTTAVLRREDGVVRADGAGLACRPGTASPPLGRDIRPRGQECRSGEALLPAGTLVTPAVLGLTAAAGVDRLTVHRRPTVELLVIGDELLTEGPPRDGRIRDALGPMLPGWLAAYGAELTGVRRIGDDRAALVAALRGSRADVVVSTGATASGPVDFLHPALAEIGATLLVDGVRVRPGHPMLLARLPGTGDGPRRHLLGLPGNPFAAAVGAATLGEPLLRGLGGCPAAEPYRVTAGADFPGQPGHTRLVPVALPERGAVPLRYDGPAMLRGLALAEGLAVVPPDGVAAGRPVAVLDVPCG</sequence>
<name>A0A2X0I6B6_9ACTN</name>
<dbReference type="SUPFAM" id="SSF53218">
    <property type="entry name" value="Molybdenum cofactor biosynthesis proteins"/>
    <property type="match status" value="1"/>
</dbReference>
<dbReference type="InterPro" id="IPR038987">
    <property type="entry name" value="MoeA-like"/>
</dbReference>
<dbReference type="GO" id="GO:0046872">
    <property type="term" value="F:metal ion binding"/>
    <property type="evidence" value="ECO:0007669"/>
    <property type="project" value="UniProtKB-UniRule"/>
</dbReference>
<feature type="domain" description="MoaB/Mog" evidence="9">
    <location>
        <begin position="282"/>
        <end position="423"/>
    </location>
</feature>
<evidence type="ECO:0000256" key="2">
    <source>
        <dbReference type="ARBA" id="ARBA00005046"/>
    </source>
</evidence>
<evidence type="ECO:0000256" key="6">
    <source>
        <dbReference type="ARBA" id="ARBA00047317"/>
    </source>
</evidence>
<comment type="caution">
    <text evidence="10">The sequence shown here is derived from an EMBL/GenBank/DDBJ whole genome shotgun (WGS) entry which is preliminary data.</text>
</comment>
<dbReference type="OrthoDB" id="3196725at2"/>
<keyword evidence="7 10" id="KW-0808">Transferase</keyword>
<feature type="region of interest" description="Disordered" evidence="8">
    <location>
        <begin position="1"/>
        <end position="58"/>
    </location>
</feature>
<protein>
    <recommendedName>
        <fullName evidence="7">Molybdopterin molybdenumtransferase</fullName>
        <ecNumber evidence="7">2.10.1.1</ecNumber>
    </recommendedName>
</protein>
<comment type="cofactor">
    <cofactor evidence="7">
        <name>Mg(2+)</name>
        <dbReference type="ChEBI" id="CHEBI:18420"/>
    </cofactor>
</comment>
<evidence type="ECO:0000313" key="10">
    <source>
        <dbReference type="EMBL" id="RAG80494.1"/>
    </source>
</evidence>
<keyword evidence="11" id="KW-1185">Reference proteome</keyword>
<dbReference type="InterPro" id="IPR036135">
    <property type="entry name" value="MoeA_linker/N_sf"/>
</dbReference>
<dbReference type="EC" id="2.10.1.1" evidence="7"/>
<evidence type="ECO:0000313" key="11">
    <source>
        <dbReference type="Proteomes" id="UP000248889"/>
    </source>
</evidence>
<evidence type="ECO:0000256" key="8">
    <source>
        <dbReference type="SAM" id="MobiDB-lite"/>
    </source>
</evidence>
<dbReference type="GO" id="GO:0006777">
    <property type="term" value="P:Mo-molybdopterin cofactor biosynthetic process"/>
    <property type="evidence" value="ECO:0007669"/>
    <property type="project" value="UniProtKB-UniRule"/>
</dbReference>
<comment type="function">
    <text evidence="1 7">Catalyzes the insertion of molybdate into adenylated molybdopterin with the concomitant release of AMP.</text>
</comment>
<reference evidence="10 11" key="1">
    <citation type="submission" date="2018-06" db="EMBL/GenBank/DDBJ databases">
        <title>Streptacidiphilus pinicola sp. nov., isolated from pine grove soil.</title>
        <authorList>
            <person name="Roh S.G."/>
            <person name="Park S."/>
            <person name="Kim M.-K."/>
            <person name="Yun B.-R."/>
            <person name="Park J."/>
            <person name="Kim M.J."/>
            <person name="Kim Y.S."/>
            <person name="Kim S.B."/>
        </authorList>
    </citation>
    <scope>NUCLEOTIDE SEQUENCE [LARGE SCALE GENOMIC DNA]</scope>
    <source>
        <strain evidence="10 11">MMS16-CNU450</strain>
    </source>
</reference>
<dbReference type="InterPro" id="IPR001453">
    <property type="entry name" value="MoaB/Mog_dom"/>
</dbReference>
<evidence type="ECO:0000256" key="3">
    <source>
        <dbReference type="ARBA" id="ARBA00010763"/>
    </source>
</evidence>
<dbReference type="Pfam" id="PF03454">
    <property type="entry name" value="MoeA_C"/>
    <property type="match status" value="1"/>
</dbReference>
<keyword evidence="7" id="KW-0479">Metal-binding</keyword>
<keyword evidence="4 7" id="KW-0500">Molybdenum</keyword>
<dbReference type="UniPathway" id="UPA00344"/>
<dbReference type="GO" id="GO:0005829">
    <property type="term" value="C:cytosol"/>
    <property type="evidence" value="ECO:0007669"/>
    <property type="project" value="TreeGrafter"/>
</dbReference>
<dbReference type="Gene3D" id="3.90.105.10">
    <property type="entry name" value="Molybdopterin biosynthesis moea protein, domain 2"/>
    <property type="match status" value="1"/>
</dbReference>
<feature type="compositionally biased region" description="Low complexity" evidence="8">
    <location>
        <begin position="10"/>
        <end position="21"/>
    </location>
</feature>
<dbReference type="SMART" id="SM00852">
    <property type="entry name" value="MoCF_biosynth"/>
    <property type="match status" value="1"/>
</dbReference>
<dbReference type="AlphaFoldDB" id="A0A2X0I6B6"/>
<dbReference type="SUPFAM" id="SSF63882">
    <property type="entry name" value="MoeA N-terminal region -like"/>
    <property type="match status" value="1"/>
</dbReference>
<dbReference type="RefSeq" id="WP_111507785.1">
    <property type="nucleotide sequence ID" value="NZ_QKYN01000224.1"/>
</dbReference>
<comment type="pathway">
    <text evidence="2 7">Cofactor biosynthesis; molybdopterin biosynthesis.</text>
</comment>
<dbReference type="InterPro" id="IPR036425">
    <property type="entry name" value="MoaB/Mog-like_dom_sf"/>
</dbReference>
<evidence type="ECO:0000259" key="9">
    <source>
        <dbReference type="SMART" id="SM00852"/>
    </source>
</evidence>
<organism evidence="10 11">
    <name type="scientific">Streptacidiphilus pinicola</name>
    <dbReference type="NCBI Taxonomy" id="2219663"/>
    <lineage>
        <taxon>Bacteria</taxon>
        <taxon>Bacillati</taxon>
        <taxon>Actinomycetota</taxon>
        <taxon>Actinomycetes</taxon>
        <taxon>Kitasatosporales</taxon>
        <taxon>Streptomycetaceae</taxon>
        <taxon>Streptacidiphilus</taxon>
    </lineage>
</organism>
<proteinExistence type="inferred from homology"/>
<dbReference type="Gene3D" id="3.40.980.10">
    <property type="entry name" value="MoaB/Mog-like domain"/>
    <property type="match status" value="1"/>
</dbReference>
<dbReference type="CDD" id="cd00887">
    <property type="entry name" value="MoeA"/>
    <property type="match status" value="1"/>
</dbReference>
<evidence type="ECO:0000256" key="1">
    <source>
        <dbReference type="ARBA" id="ARBA00002901"/>
    </source>
</evidence>
<dbReference type="PANTHER" id="PTHR10192">
    <property type="entry name" value="MOLYBDOPTERIN BIOSYNTHESIS PROTEIN"/>
    <property type="match status" value="1"/>
</dbReference>
<dbReference type="Gene3D" id="2.40.340.10">
    <property type="entry name" value="MoeA, C-terminal, domain IV"/>
    <property type="match status" value="1"/>
</dbReference>
<dbReference type="EMBL" id="QKYN01000224">
    <property type="protein sequence ID" value="RAG80494.1"/>
    <property type="molecule type" value="Genomic_DNA"/>
</dbReference>
<evidence type="ECO:0000256" key="7">
    <source>
        <dbReference type="RuleBase" id="RU365090"/>
    </source>
</evidence>
<dbReference type="PANTHER" id="PTHR10192:SF5">
    <property type="entry name" value="GEPHYRIN"/>
    <property type="match status" value="1"/>
</dbReference>
<comment type="catalytic activity">
    <reaction evidence="6">
        <text>adenylyl-molybdopterin + molybdate = Mo-molybdopterin + AMP + H(+)</text>
        <dbReference type="Rhea" id="RHEA:35047"/>
        <dbReference type="ChEBI" id="CHEBI:15378"/>
        <dbReference type="ChEBI" id="CHEBI:36264"/>
        <dbReference type="ChEBI" id="CHEBI:62727"/>
        <dbReference type="ChEBI" id="CHEBI:71302"/>
        <dbReference type="ChEBI" id="CHEBI:456215"/>
        <dbReference type="EC" id="2.10.1.1"/>
    </reaction>
</comment>
<keyword evidence="7" id="KW-0460">Magnesium</keyword>
<dbReference type="GO" id="GO:0061599">
    <property type="term" value="F:molybdopterin molybdotransferase activity"/>
    <property type="evidence" value="ECO:0007669"/>
    <property type="project" value="UniProtKB-UniRule"/>
</dbReference>
<dbReference type="InterPro" id="IPR005111">
    <property type="entry name" value="MoeA_C_domain_IV"/>
</dbReference>
<dbReference type="Pfam" id="PF03453">
    <property type="entry name" value="MoeA_N"/>
    <property type="match status" value="1"/>
</dbReference>
<evidence type="ECO:0000256" key="4">
    <source>
        <dbReference type="ARBA" id="ARBA00022505"/>
    </source>
</evidence>
<evidence type="ECO:0000256" key="5">
    <source>
        <dbReference type="ARBA" id="ARBA00023150"/>
    </source>
</evidence>
<dbReference type="Proteomes" id="UP000248889">
    <property type="component" value="Unassembled WGS sequence"/>
</dbReference>
<gene>
    <name evidence="10" type="ORF">DN069_37815</name>
</gene>
<comment type="similarity">
    <text evidence="3 7">Belongs to the MoeA family.</text>
</comment>
<keyword evidence="5 7" id="KW-0501">Molybdenum cofactor biosynthesis</keyword>
<dbReference type="Gene3D" id="2.170.190.11">
    <property type="entry name" value="Molybdopterin biosynthesis moea protein, domain 3"/>
    <property type="match status" value="1"/>
</dbReference>
<accession>A0A2X0I6B6</accession>
<dbReference type="SUPFAM" id="SSF63867">
    <property type="entry name" value="MoeA C-terminal domain-like"/>
    <property type="match status" value="1"/>
</dbReference>